<evidence type="ECO:0000313" key="2">
    <source>
        <dbReference type="Proteomes" id="UP000053237"/>
    </source>
</evidence>
<organism evidence="1 2">
    <name type="scientific">Albugo candida</name>
    <dbReference type="NCBI Taxonomy" id="65357"/>
    <lineage>
        <taxon>Eukaryota</taxon>
        <taxon>Sar</taxon>
        <taxon>Stramenopiles</taxon>
        <taxon>Oomycota</taxon>
        <taxon>Peronosporomycetes</taxon>
        <taxon>Albuginales</taxon>
        <taxon>Albuginaceae</taxon>
        <taxon>Albugo</taxon>
    </lineage>
</organism>
<dbReference type="OrthoDB" id="64281at2759"/>
<accession>A0A024G7V9</accession>
<name>A0A024G7V9_9STRA</name>
<comment type="caution">
    <text evidence="1">The sequence shown here is derived from an EMBL/GenBank/DDBJ whole genome shotgun (WGS) entry which is preliminary data.</text>
</comment>
<gene>
    <name evidence="1" type="ORF">BN9_036170</name>
</gene>
<dbReference type="AlphaFoldDB" id="A0A024G7V9"/>
<proteinExistence type="predicted"/>
<dbReference type="InParanoid" id="A0A024G7V9"/>
<dbReference type="STRING" id="65357.A0A024G7V9"/>
<sequence length="101" mass="11332">MDHVDRGHPDCGVLTTHKILEKDAENGAKACTGSRIESVIKGKRHLQVRSNERVFYAYLPNGHIAKDKKAIGTKHGVYWSGKPRAEIHSTNEISIDSRIER</sequence>
<evidence type="ECO:0000313" key="1">
    <source>
        <dbReference type="EMBL" id="CCI42833.1"/>
    </source>
</evidence>
<dbReference type="Proteomes" id="UP000053237">
    <property type="component" value="Unassembled WGS sequence"/>
</dbReference>
<protein>
    <submittedName>
        <fullName evidence="1">Uncharacterized protein</fullName>
    </submittedName>
</protein>
<reference evidence="1 2" key="1">
    <citation type="submission" date="2012-05" db="EMBL/GenBank/DDBJ databases">
        <title>Recombination and specialization in a pathogen metapopulation.</title>
        <authorList>
            <person name="Gardiner A."/>
            <person name="Kemen E."/>
            <person name="Schultz-Larsen T."/>
            <person name="MacLean D."/>
            <person name="Van Oosterhout C."/>
            <person name="Jones J.D.G."/>
        </authorList>
    </citation>
    <scope>NUCLEOTIDE SEQUENCE [LARGE SCALE GENOMIC DNA]</scope>
    <source>
        <strain evidence="1 2">Ac Nc2</strain>
    </source>
</reference>
<keyword evidence="2" id="KW-1185">Reference proteome</keyword>
<dbReference type="EMBL" id="CAIX01000040">
    <property type="protein sequence ID" value="CCI42833.1"/>
    <property type="molecule type" value="Genomic_DNA"/>
</dbReference>